<dbReference type="Pfam" id="PF00990">
    <property type="entry name" value="GGDEF"/>
    <property type="match status" value="1"/>
</dbReference>
<keyword evidence="7" id="KW-1185">Reference proteome</keyword>
<evidence type="ECO:0000259" key="3">
    <source>
        <dbReference type="PROSITE" id="PS50113"/>
    </source>
</evidence>
<dbReference type="InterPro" id="IPR013767">
    <property type="entry name" value="PAS_fold"/>
</dbReference>
<dbReference type="SUPFAM" id="SSF55781">
    <property type="entry name" value="GAF domain-like"/>
    <property type="match status" value="1"/>
</dbReference>
<dbReference type="SUPFAM" id="SSF141868">
    <property type="entry name" value="EAL domain-like"/>
    <property type="match status" value="1"/>
</dbReference>
<dbReference type="NCBIfam" id="TIGR00229">
    <property type="entry name" value="sensory_box"/>
    <property type="match status" value="2"/>
</dbReference>
<feature type="domain" description="PAS" evidence="2">
    <location>
        <begin position="454"/>
        <end position="527"/>
    </location>
</feature>
<dbReference type="NCBIfam" id="TIGR00254">
    <property type="entry name" value="GGDEF"/>
    <property type="match status" value="1"/>
</dbReference>
<dbReference type="Pfam" id="PF08447">
    <property type="entry name" value="PAS_3"/>
    <property type="match status" value="2"/>
</dbReference>
<sequence length="1015" mass="112163">MQVAPRRADEAESLRALHGLLALDTTPEPDFQALVEVASIVCEVPISLISLIDDQRQWFRANHGLPGVCETPREISFCAHAVLADGILEIPDALADERFFDNPAVTGEPKVRFYAGAPVTLDDGHRIGTICVIDRQPRRLDDTQRRVLQLLAVSAARALQGRAAMKHLAVQARALQESEQALRREAEDLQRLNRLQEETAQAFAEAQRLGHIGSWEWDLVRNVNTWSLEMYRITGRDPDQPPPTVAQRLNSFLPGHRERLAAAIGRCLGQGEPYALELEFRRVSDQQLRWLDTRGTPVRDASGVIVAMRGTSQDVTDSKRAEQALRKSQEFLERTGTLAGVGGWEVDLDAALVTWSPEVRRIHGVAADFQPTLESALGFYTASSRPVVEEAVQAAIATGRSFDLELEIRRTDGELRDVRVVGSVEAAEGRSVRLAGAFQDVTERKRLAKLLAEQHELMRVTLHSIGDAVITTDRLGRVTWLNPVAERMTGWLSEDAAGRPLSEAFHIVHEGTRETAPNPVDACLAEGRVVGLAQGTLLIARDGTEHGIEDSAAPIRNDAGELLGAVLVFHDVSEQRRLSSEMTYRATHDSLTGLVNRVEFDNRLHRTLEQSRETGTENALLYIDLDQFKLVNDACGHAAGDELLCQVSQLFRETLRSRDTLARLGGDEFAVLLTHCTTLQARRAAQAICDRLDVFRFTQDDKRFRVGASIGLVPLDRRWANIDAAKQAADAACFAAKEGGRNRVHEWLDSDDALRARHGQMQWASRIERAIDRDEFVLFAQRMQKLHDEEGGRHAEVLVRLRDEDGTLIPPGAFLPAAERFHLATRIDRWVLSHATDWLRRPEAQAAIGCLSVNLSGQSVGDRAFQSWVQAVLVEAGPAICSRLCFEITETSAVTNMAEAAVFVERARALGVRVALDDFGAGASSFGYLKNLRVDFLKIDGQFIRDLVSDPLDEAAVRCFIDVSRILGMQTVAEFVEDAAVMAKLVEGGVDYAQGYLVHRPAPIDELLIGPSDAA</sequence>
<dbReference type="InterPro" id="IPR000014">
    <property type="entry name" value="PAS"/>
</dbReference>
<reference evidence="6 7" key="1">
    <citation type="submission" date="2020-01" db="EMBL/GenBank/DDBJ databases">
        <title>Genome sequencing of strain KACC 21265.</title>
        <authorList>
            <person name="Heo J."/>
            <person name="Kim S.-J."/>
            <person name="Kim J.-S."/>
            <person name="Hong S.-B."/>
            <person name="Kwon S.-W."/>
        </authorList>
    </citation>
    <scope>NUCLEOTIDE SEQUENCE [LARGE SCALE GENOMIC DNA]</scope>
    <source>
        <strain evidence="6 7">KACC 21265</strain>
    </source>
</reference>
<dbReference type="InterPro" id="IPR043128">
    <property type="entry name" value="Rev_trsase/Diguanyl_cyclase"/>
</dbReference>
<dbReference type="SUPFAM" id="SSF55785">
    <property type="entry name" value="PYP-like sensor domain (PAS domain)"/>
    <property type="match status" value="3"/>
</dbReference>
<dbReference type="InterPro" id="IPR029787">
    <property type="entry name" value="Nucleotide_cyclase"/>
</dbReference>
<organism evidence="6 7">
    <name type="scientific">Xylophilus rhododendri</name>
    <dbReference type="NCBI Taxonomy" id="2697032"/>
    <lineage>
        <taxon>Bacteria</taxon>
        <taxon>Pseudomonadati</taxon>
        <taxon>Pseudomonadota</taxon>
        <taxon>Betaproteobacteria</taxon>
        <taxon>Burkholderiales</taxon>
        <taxon>Xylophilus</taxon>
    </lineage>
</organism>
<dbReference type="CDD" id="cd01948">
    <property type="entry name" value="EAL"/>
    <property type="match status" value="1"/>
</dbReference>
<dbReference type="Pfam" id="PF01590">
    <property type="entry name" value="GAF"/>
    <property type="match status" value="1"/>
</dbReference>
<dbReference type="InterPro" id="IPR035919">
    <property type="entry name" value="EAL_sf"/>
</dbReference>
<dbReference type="EMBL" id="CP047650">
    <property type="protein sequence ID" value="QHI99702.1"/>
    <property type="molecule type" value="Genomic_DNA"/>
</dbReference>
<dbReference type="InterPro" id="IPR001633">
    <property type="entry name" value="EAL_dom"/>
</dbReference>
<dbReference type="KEGG" id="xyk:GT347_17995"/>
<dbReference type="PANTHER" id="PTHR44757">
    <property type="entry name" value="DIGUANYLATE CYCLASE DGCP"/>
    <property type="match status" value="1"/>
</dbReference>
<feature type="domain" description="EAL" evidence="4">
    <location>
        <begin position="760"/>
        <end position="1015"/>
    </location>
</feature>
<evidence type="ECO:0000259" key="4">
    <source>
        <dbReference type="PROSITE" id="PS50883"/>
    </source>
</evidence>
<feature type="domain" description="PAC" evidence="3">
    <location>
        <begin position="402"/>
        <end position="453"/>
    </location>
</feature>
<feature type="domain" description="GGDEF" evidence="5">
    <location>
        <begin position="616"/>
        <end position="749"/>
    </location>
</feature>
<evidence type="ECO:0000259" key="5">
    <source>
        <dbReference type="PROSITE" id="PS50887"/>
    </source>
</evidence>
<evidence type="ECO:0000313" key="7">
    <source>
        <dbReference type="Proteomes" id="UP000464787"/>
    </source>
</evidence>
<dbReference type="InterPro" id="IPR001610">
    <property type="entry name" value="PAC"/>
</dbReference>
<name>A0A857J9N4_9BURK</name>
<proteinExistence type="predicted"/>
<dbReference type="Gene3D" id="3.30.450.20">
    <property type="entry name" value="PAS domain"/>
    <property type="match status" value="3"/>
</dbReference>
<dbReference type="InterPro" id="IPR035965">
    <property type="entry name" value="PAS-like_dom_sf"/>
</dbReference>
<dbReference type="GO" id="GO:0003824">
    <property type="term" value="F:catalytic activity"/>
    <property type="evidence" value="ECO:0007669"/>
    <property type="project" value="UniProtKB-ARBA"/>
</dbReference>
<feature type="domain" description="PAC" evidence="3">
    <location>
        <begin position="532"/>
        <end position="584"/>
    </location>
</feature>
<dbReference type="Gene3D" id="2.10.70.100">
    <property type="match status" value="2"/>
</dbReference>
<evidence type="ECO:0000313" key="6">
    <source>
        <dbReference type="EMBL" id="QHI99702.1"/>
    </source>
</evidence>
<dbReference type="SMART" id="SM00267">
    <property type="entry name" value="GGDEF"/>
    <property type="match status" value="1"/>
</dbReference>
<dbReference type="Gene3D" id="3.20.20.450">
    <property type="entry name" value="EAL domain"/>
    <property type="match status" value="1"/>
</dbReference>
<dbReference type="PANTHER" id="PTHR44757:SF4">
    <property type="entry name" value="DIGUANYLATE CYCLASE DGCE-RELATED"/>
    <property type="match status" value="1"/>
</dbReference>
<evidence type="ECO:0000256" key="1">
    <source>
        <dbReference type="SAM" id="Coils"/>
    </source>
</evidence>
<dbReference type="Pfam" id="PF00563">
    <property type="entry name" value="EAL"/>
    <property type="match status" value="1"/>
</dbReference>
<accession>A0A857J9N4</accession>
<dbReference type="Pfam" id="PF00989">
    <property type="entry name" value="PAS"/>
    <property type="match status" value="1"/>
</dbReference>
<dbReference type="CDD" id="cd01949">
    <property type="entry name" value="GGDEF"/>
    <property type="match status" value="1"/>
</dbReference>
<dbReference type="Proteomes" id="UP000464787">
    <property type="component" value="Chromosome"/>
</dbReference>
<dbReference type="RefSeq" id="WP_160553513.1">
    <property type="nucleotide sequence ID" value="NZ_CP047650.1"/>
</dbReference>
<keyword evidence="1" id="KW-0175">Coiled coil</keyword>
<dbReference type="PROSITE" id="PS50113">
    <property type="entry name" value="PAC"/>
    <property type="match status" value="3"/>
</dbReference>
<dbReference type="InterPro" id="IPR013655">
    <property type="entry name" value="PAS_fold_3"/>
</dbReference>
<dbReference type="Gene3D" id="3.30.70.270">
    <property type="match status" value="1"/>
</dbReference>
<dbReference type="FunFam" id="3.30.70.270:FF:000001">
    <property type="entry name" value="Diguanylate cyclase domain protein"/>
    <property type="match status" value="1"/>
</dbReference>
<dbReference type="PROSITE" id="PS50883">
    <property type="entry name" value="EAL"/>
    <property type="match status" value="1"/>
</dbReference>
<feature type="coiled-coil region" evidence="1">
    <location>
        <begin position="165"/>
        <end position="199"/>
    </location>
</feature>
<feature type="domain" description="PAC" evidence="3">
    <location>
        <begin position="274"/>
        <end position="327"/>
    </location>
</feature>
<dbReference type="InterPro" id="IPR000160">
    <property type="entry name" value="GGDEF_dom"/>
</dbReference>
<dbReference type="SMART" id="SM00086">
    <property type="entry name" value="PAC"/>
    <property type="match status" value="3"/>
</dbReference>
<dbReference type="AlphaFoldDB" id="A0A857J9N4"/>
<dbReference type="InterPro" id="IPR000700">
    <property type="entry name" value="PAS-assoc_C"/>
</dbReference>
<dbReference type="CDD" id="cd00130">
    <property type="entry name" value="PAS"/>
    <property type="match status" value="2"/>
</dbReference>
<dbReference type="Gene3D" id="3.30.450.40">
    <property type="match status" value="1"/>
</dbReference>
<dbReference type="InterPro" id="IPR052155">
    <property type="entry name" value="Biofilm_reg_signaling"/>
</dbReference>
<dbReference type="PROSITE" id="PS50887">
    <property type="entry name" value="GGDEF"/>
    <property type="match status" value="1"/>
</dbReference>
<dbReference type="PROSITE" id="PS50112">
    <property type="entry name" value="PAS"/>
    <property type="match status" value="1"/>
</dbReference>
<dbReference type="SMART" id="SM00091">
    <property type="entry name" value="PAS"/>
    <property type="match status" value="2"/>
</dbReference>
<dbReference type="SMART" id="SM00065">
    <property type="entry name" value="GAF"/>
    <property type="match status" value="1"/>
</dbReference>
<dbReference type="InterPro" id="IPR029016">
    <property type="entry name" value="GAF-like_dom_sf"/>
</dbReference>
<dbReference type="SMART" id="SM00052">
    <property type="entry name" value="EAL"/>
    <property type="match status" value="1"/>
</dbReference>
<dbReference type="GO" id="GO:0006355">
    <property type="term" value="P:regulation of DNA-templated transcription"/>
    <property type="evidence" value="ECO:0007669"/>
    <property type="project" value="InterPro"/>
</dbReference>
<dbReference type="SUPFAM" id="SSF55073">
    <property type="entry name" value="Nucleotide cyclase"/>
    <property type="match status" value="1"/>
</dbReference>
<gene>
    <name evidence="6" type="ORF">GT347_17995</name>
</gene>
<evidence type="ECO:0000259" key="2">
    <source>
        <dbReference type="PROSITE" id="PS50112"/>
    </source>
</evidence>
<dbReference type="InterPro" id="IPR003018">
    <property type="entry name" value="GAF"/>
</dbReference>
<protein>
    <submittedName>
        <fullName evidence="6">EAL domain-containing protein</fullName>
    </submittedName>
</protein>